<dbReference type="GO" id="GO:0005829">
    <property type="term" value="C:cytosol"/>
    <property type="evidence" value="ECO:0007669"/>
    <property type="project" value="TreeGrafter"/>
</dbReference>
<dbReference type="PANTHER" id="PTHR33777:SF1">
    <property type="entry name" value="UPF0045 PROTEIN ECM15"/>
    <property type="match status" value="1"/>
</dbReference>
<dbReference type="EMBL" id="JAHSPG010000012">
    <property type="protein sequence ID" value="MBV4358521.1"/>
    <property type="molecule type" value="Genomic_DNA"/>
</dbReference>
<proteinExistence type="predicted"/>
<dbReference type="AlphaFoldDB" id="A0A9E2S8X9"/>
<dbReference type="Pfam" id="PF01910">
    <property type="entry name" value="Thiamine_BP"/>
    <property type="match status" value="1"/>
</dbReference>
<sequence length="98" mass="11371">MHSYIINASIQILPVVQDKHPYEWVDEAIAVIQKSNVKYEVGAFSTVVEGKYSDVMQLINDINEYLYQRECNEWITSVQIQIRSKGDITGDEKTEKFK</sequence>
<organism evidence="2 3">
    <name type="scientific">Pinibacter aurantiacus</name>
    <dbReference type="NCBI Taxonomy" id="2851599"/>
    <lineage>
        <taxon>Bacteria</taxon>
        <taxon>Pseudomonadati</taxon>
        <taxon>Bacteroidota</taxon>
        <taxon>Chitinophagia</taxon>
        <taxon>Chitinophagales</taxon>
        <taxon>Chitinophagaceae</taxon>
        <taxon>Pinibacter</taxon>
    </lineage>
</organism>
<accession>A0A9E2S8X9</accession>
<evidence type="ECO:0000313" key="3">
    <source>
        <dbReference type="Proteomes" id="UP000812270"/>
    </source>
</evidence>
<dbReference type="InterPro" id="IPR051614">
    <property type="entry name" value="UPF0045_domain"/>
</dbReference>
<reference evidence="2" key="1">
    <citation type="submission" date="2021-06" db="EMBL/GenBank/DDBJ databases">
        <authorList>
            <person name="Huq M.A."/>
        </authorList>
    </citation>
    <scope>NUCLEOTIDE SEQUENCE</scope>
    <source>
        <strain evidence="2">MAH-26</strain>
    </source>
</reference>
<gene>
    <name evidence="2" type="ORF">KTO63_15260</name>
</gene>
<evidence type="ECO:0000259" key="1">
    <source>
        <dbReference type="Pfam" id="PF01910"/>
    </source>
</evidence>
<name>A0A9E2S8X9_9BACT</name>
<feature type="domain" description="Thiamine-binding protein" evidence="1">
    <location>
        <begin position="8"/>
        <end position="97"/>
    </location>
</feature>
<dbReference type="InterPro" id="IPR002767">
    <property type="entry name" value="Thiamine_BP"/>
</dbReference>
<dbReference type="Proteomes" id="UP000812270">
    <property type="component" value="Unassembled WGS sequence"/>
</dbReference>
<comment type="caution">
    <text evidence="2">The sequence shown here is derived from an EMBL/GenBank/DDBJ whole genome shotgun (WGS) entry which is preliminary data.</text>
</comment>
<evidence type="ECO:0000313" key="2">
    <source>
        <dbReference type="EMBL" id="MBV4358521.1"/>
    </source>
</evidence>
<dbReference type="RefSeq" id="WP_217792236.1">
    <property type="nucleotide sequence ID" value="NZ_JAHSPG010000012.1"/>
</dbReference>
<dbReference type="PANTHER" id="PTHR33777">
    <property type="entry name" value="UPF0045 PROTEIN ECM15"/>
    <property type="match status" value="1"/>
</dbReference>
<keyword evidence="3" id="KW-1185">Reference proteome</keyword>
<protein>
    <submittedName>
        <fullName evidence="2">Thiamine-binding protein</fullName>
    </submittedName>
</protein>